<dbReference type="PANTHER" id="PTHR23112">
    <property type="entry name" value="G PROTEIN-COUPLED RECEPTOR 157-RELATED"/>
    <property type="match status" value="1"/>
</dbReference>
<feature type="transmembrane region" description="Helical" evidence="6">
    <location>
        <begin position="105"/>
        <end position="129"/>
    </location>
</feature>
<evidence type="ECO:0008006" key="9">
    <source>
        <dbReference type="Google" id="ProtNLM"/>
    </source>
</evidence>
<feature type="compositionally biased region" description="Low complexity" evidence="5">
    <location>
        <begin position="430"/>
        <end position="446"/>
    </location>
</feature>
<evidence type="ECO:0000256" key="5">
    <source>
        <dbReference type="SAM" id="MobiDB-lite"/>
    </source>
</evidence>
<feature type="transmembrane region" description="Helical" evidence="6">
    <location>
        <begin position="184"/>
        <end position="215"/>
    </location>
</feature>
<evidence type="ECO:0000256" key="4">
    <source>
        <dbReference type="ARBA" id="ARBA00023136"/>
    </source>
</evidence>
<evidence type="ECO:0000313" key="8">
    <source>
        <dbReference type="Proteomes" id="UP000807469"/>
    </source>
</evidence>
<sequence>MSQTQQQFIPVLSNQLGGAVTVNIFALLSALALASVLLRAAWLAIRLIWFNNSPTQVQEVVFFQTQLGSYASCLIIGLMLNSVAGIIGFQWLLQRGVTDGWPCRIQALFMQLGNFSVGYFTLAIAVHTFNSLVLKMRQSVIICRTTIVLGWLLTGLVASAPFMIHSSLGYVYGAAPLGCGVRAVYPTLMFIFHLLPILLASFLAAILYSLIFLVLRGSLKLKSGVKLTLDPTHRWHASEGMAESYHRFIARVARSMLWYPIAYIALLIPYAVTRLFMIAGFAVPFQAIVFASVCWYSLSVVDVLLLYNTFRVLGPAFDACSAVSTRKSMGSIGNFEKYAPTTSPEYITDIKEKIHQYRSESVSTIHSGSNSISDSSVRSGRPLLPLHHARDDSFSAHSTLGRNITTYDNQQWEIAQPPSVPSSSHLNRQMSMHSRMESGSSTSSGGLPAPPRQLRSTLLTLPEPSRPARGPNDGMETDKWLNHKTSTQTFGHQRSPSSSIYSEDGTTSPQWTSRSMHHNLIRQISSGQVAVNFISPNIPTQVFQTSPPASATLERGTNLSPSSIARYPRPLLLSHAARSSSVDNTSSNFQLPPHPAGYF</sequence>
<dbReference type="SUPFAM" id="SSF81321">
    <property type="entry name" value="Family A G protein-coupled receptor-like"/>
    <property type="match status" value="1"/>
</dbReference>
<evidence type="ECO:0000256" key="1">
    <source>
        <dbReference type="ARBA" id="ARBA00004141"/>
    </source>
</evidence>
<evidence type="ECO:0000313" key="7">
    <source>
        <dbReference type="EMBL" id="KAF9470914.1"/>
    </source>
</evidence>
<feature type="transmembrane region" description="Helical" evidence="6">
    <location>
        <begin position="287"/>
        <end position="307"/>
    </location>
</feature>
<gene>
    <name evidence="7" type="ORF">BDN70DRAFT_888629</name>
</gene>
<keyword evidence="4 6" id="KW-0472">Membrane</keyword>
<feature type="transmembrane region" description="Helical" evidence="6">
    <location>
        <begin position="257"/>
        <end position="281"/>
    </location>
</feature>
<feature type="transmembrane region" description="Helical" evidence="6">
    <location>
        <begin position="141"/>
        <end position="164"/>
    </location>
</feature>
<feature type="transmembrane region" description="Helical" evidence="6">
    <location>
        <begin position="24"/>
        <end position="49"/>
    </location>
</feature>
<dbReference type="OrthoDB" id="100006at2759"/>
<dbReference type="Gene3D" id="1.20.1070.10">
    <property type="entry name" value="Rhodopsin 7-helix transmembrane proteins"/>
    <property type="match status" value="1"/>
</dbReference>
<dbReference type="GO" id="GO:0005886">
    <property type="term" value="C:plasma membrane"/>
    <property type="evidence" value="ECO:0007669"/>
    <property type="project" value="TreeGrafter"/>
</dbReference>
<dbReference type="EMBL" id="MU155811">
    <property type="protein sequence ID" value="KAF9470914.1"/>
    <property type="molecule type" value="Genomic_DNA"/>
</dbReference>
<evidence type="ECO:0000256" key="3">
    <source>
        <dbReference type="ARBA" id="ARBA00022989"/>
    </source>
</evidence>
<protein>
    <recommendedName>
        <fullName evidence="9">G-protein coupled receptors family 1 profile domain-containing protein</fullName>
    </recommendedName>
</protein>
<comment type="caution">
    <text evidence="7">The sequence shown here is derived from an EMBL/GenBank/DDBJ whole genome shotgun (WGS) entry which is preliminary data.</text>
</comment>
<name>A0A9P5YKF0_9AGAR</name>
<comment type="subcellular location">
    <subcellularLocation>
        <location evidence="1">Membrane</location>
        <topology evidence="1">Multi-pass membrane protein</topology>
    </subcellularLocation>
</comment>
<dbReference type="PANTHER" id="PTHR23112:SF37">
    <property type="entry name" value="G PROTEIN-COUPLED RECEPTOR GPR1"/>
    <property type="match status" value="1"/>
</dbReference>
<proteinExistence type="predicted"/>
<feature type="compositionally biased region" description="Polar residues" evidence="5">
    <location>
        <begin position="578"/>
        <end position="590"/>
    </location>
</feature>
<feature type="region of interest" description="Disordered" evidence="5">
    <location>
        <begin position="413"/>
        <end position="453"/>
    </location>
</feature>
<reference evidence="7" key="1">
    <citation type="submission" date="2020-11" db="EMBL/GenBank/DDBJ databases">
        <authorList>
            <consortium name="DOE Joint Genome Institute"/>
            <person name="Ahrendt S."/>
            <person name="Riley R."/>
            <person name="Andreopoulos W."/>
            <person name="Labutti K."/>
            <person name="Pangilinan J."/>
            <person name="Ruiz-Duenas F.J."/>
            <person name="Barrasa J.M."/>
            <person name="Sanchez-Garcia M."/>
            <person name="Camarero S."/>
            <person name="Miyauchi S."/>
            <person name="Serrano A."/>
            <person name="Linde D."/>
            <person name="Babiker R."/>
            <person name="Drula E."/>
            <person name="Ayuso-Fernandez I."/>
            <person name="Pacheco R."/>
            <person name="Padilla G."/>
            <person name="Ferreira P."/>
            <person name="Barriuso J."/>
            <person name="Kellner H."/>
            <person name="Castanera R."/>
            <person name="Alfaro M."/>
            <person name="Ramirez L."/>
            <person name="Pisabarro A.G."/>
            <person name="Kuo A."/>
            <person name="Tritt A."/>
            <person name="Lipzen A."/>
            <person name="He G."/>
            <person name="Yan M."/>
            <person name="Ng V."/>
            <person name="Cullen D."/>
            <person name="Martin F."/>
            <person name="Rosso M.-N."/>
            <person name="Henrissat B."/>
            <person name="Hibbett D."/>
            <person name="Martinez A.T."/>
            <person name="Grigoriev I.V."/>
        </authorList>
    </citation>
    <scope>NUCLEOTIDE SEQUENCE</scope>
    <source>
        <strain evidence="7">CIRM-BRFM 674</strain>
    </source>
</reference>
<dbReference type="AlphaFoldDB" id="A0A9P5YKF0"/>
<dbReference type="GO" id="GO:0004930">
    <property type="term" value="F:G protein-coupled receptor activity"/>
    <property type="evidence" value="ECO:0007669"/>
    <property type="project" value="TreeGrafter"/>
</dbReference>
<keyword evidence="3 6" id="KW-1133">Transmembrane helix</keyword>
<keyword evidence="8" id="KW-1185">Reference proteome</keyword>
<feature type="region of interest" description="Disordered" evidence="5">
    <location>
        <begin position="460"/>
        <end position="479"/>
    </location>
</feature>
<evidence type="ECO:0000256" key="2">
    <source>
        <dbReference type="ARBA" id="ARBA00022692"/>
    </source>
</evidence>
<feature type="region of interest" description="Disordered" evidence="5">
    <location>
        <begin position="578"/>
        <end position="599"/>
    </location>
</feature>
<evidence type="ECO:0000256" key="6">
    <source>
        <dbReference type="SAM" id="Phobius"/>
    </source>
</evidence>
<accession>A0A9P5YKF0</accession>
<organism evidence="7 8">
    <name type="scientific">Pholiota conissans</name>
    <dbReference type="NCBI Taxonomy" id="109636"/>
    <lineage>
        <taxon>Eukaryota</taxon>
        <taxon>Fungi</taxon>
        <taxon>Dikarya</taxon>
        <taxon>Basidiomycota</taxon>
        <taxon>Agaricomycotina</taxon>
        <taxon>Agaricomycetes</taxon>
        <taxon>Agaricomycetidae</taxon>
        <taxon>Agaricales</taxon>
        <taxon>Agaricineae</taxon>
        <taxon>Strophariaceae</taxon>
        <taxon>Pholiota</taxon>
    </lineage>
</organism>
<dbReference type="GO" id="GO:0007189">
    <property type="term" value="P:adenylate cyclase-activating G protein-coupled receptor signaling pathway"/>
    <property type="evidence" value="ECO:0007669"/>
    <property type="project" value="TreeGrafter"/>
</dbReference>
<dbReference type="Proteomes" id="UP000807469">
    <property type="component" value="Unassembled WGS sequence"/>
</dbReference>
<feature type="transmembrane region" description="Helical" evidence="6">
    <location>
        <begin position="70"/>
        <end position="93"/>
    </location>
</feature>
<feature type="region of interest" description="Disordered" evidence="5">
    <location>
        <begin position="486"/>
        <end position="512"/>
    </location>
</feature>
<keyword evidence="2 6" id="KW-0812">Transmembrane</keyword>